<dbReference type="AlphaFoldDB" id="A0A819XNU8"/>
<accession>A0A819XNU8</accession>
<dbReference type="EMBL" id="CAJOAX010014423">
    <property type="protein sequence ID" value="CAF4143767.1"/>
    <property type="molecule type" value="Genomic_DNA"/>
</dbReference>
<reference evidence="1" key="1">
    <citation type="submission" date="2021-02" db="EMBL/GenBank/DDBJ databases">
        <authorList>
            <person name="Nowell W R."/>
        </authorList>
    </citation>
    <scope>NUCLEOTIDE SEQUENCE</scope>
</reference>
<name>A0A819XNU8_9BILA</name>
<organism evidence="1 2">
    <name type="scientific">Rotaria sordida</name>
    <dbReference type="NCBI Taxonomy" id="392033"/>
    <lineage>
        <taxon>Eukaryota</taxon>
        <taxon>Metazoa</taxon>
        <taxon>Spiralia</taxon>
        <taxon>Gnathifera</taxon>
        <taxon>Rotifera</taxon>
        <taxon>Eurotatoria</taxon>
        <taxon>Bdelloidea</taxon>
        <taxon>Philodinida</taxon>
        <taxon>Philodinidae</taxon>
        <taxon>Rotaria</taxon>
    </lineage>
</organism>
<evidence type="ECO:0000313" key="2">
    <source>
        <dbReference type="Proteomes" id="UP000663823"/>
    </source>
</evidence>
<dbReference type="Proteomes" id="UP000663823">
    <property type="component" value="Unassembled WGS sequence"/>
</dbReference>
<protein>
    <submittedName>
        <fullName evidence="1">Uncharacterized protein</fullName>
    </submittedName>
</protein>
<proteinExistence type="predicted"/>
<gene>
    <name evidence="1" type="ORF">OTI717_LOCUS35873</name>
</gene>
<evidence type="ECO:0000313" key="1">
    <source>
        <dbReference type="EMBL" id="CAF4143767.1"/>
    </source>
</evidence>
<sequence length="177" mass="20650">MILDFFRSLRHIFNCFSQCNEELRKKYASFNNEAEQIVAEDQTDRSNVDEECEEAAIKKRYLGIVKNKRKVRRLNGRNFAFDWNADSGEFKSCDKPTGASAGWWQSFKRIQDGKENIIPFVTCIQCKTILSYDAQKTGSKTLKLHYENCKIRPVIAPKITTHFTSQKYDKVSIHCEY</sequence>
<comment type="caution">
    <text evidence="1">The sequence shown here is derived from an EMBL/GenBank/DDBJ whole genome shotgun (WGS) entry which is preliminary data.</text>
</comment>